<evidence type="ECO:0000313" key="1">
    <source>
        <dbReference type="EMBL" id="RDY29279.1"/>
    </source>
</evidence>
<accession>A0A371J942</accession>
<sequence length="73" mass="8438">MRKNLGKKALQPLVKNVGKPYEGKPHVRFDEGKEVLRPLTYSTVFYFIEKTMPKTEWLHYLAGLSQSLCKPSN</sequence>
<dbReference type="RefSeq" id="WP_094380352.1">
    <property type="nucleotide sequence ID" value="NZ_NOKA02000070.1"/>
</dbReference>
<evidence type="ECO:0000313" key="2">
    <source>
        <dbReference type="Proteomes" id="UP000216411"/>
    </source>
</evidence>
<reference evidence="1 2" key="1">
    <citation type="journal article" date="2017" name="Genome Announc.">
        <title>Draft Genome Sequence of a Sporulating and Motile Strain of Lachnotalea glycerini Isolated from Water in Quebec City, Canada.</title>
        <authorList>
            <person name="Maheux A.F."/>
            <person name="Boudreau D.K."/>
            <person name="Berube E."/>
            <person name="Boissinot M."/>
            <person name="Raymond F."/>
            <person name="Brodeur S."/>
            <person name="Corbeil J."/>
            <person name="Isabel S."/>
            <person name="Omar R.F."/>
            <person name="Bergeron M.G."/>
        </authorList>
    </citation>
    <scope>NUCLEOTIDE SEQUENCE [LARGE SCALE GENOMIC DNA]</scope>
    <source>
        <strain evidence="1 2">CCRI-19302</strain>
    </source>
</reference>
<protein>
    <submittedName>
        <fullName evidence="1">Uncharacterized protein</fullName>
    </submittedName>
</protein>
<keyword evidence="2" id="KW-1185">Reference proteome</keyword>
<dbReference type="AlphaFoldDB" id="A0A371J942"/>
<organism evidence="1 2">
    <name type="scientific">Lachnotalea glycerini</name>
    <dbReference type="NCBI Taxonomy" id="1763509"/>
    <lineage>
        <taxon>Bacteria</taxon>
        <taxon>Bacillati</taxon>
        <taxon>Bacillota</taxon>
        <taxon>Clostridia</taxon>
        <taxon>Lachnospirales</taxon>
        <taxon>Lachnospiraceae</taxon>
        <taxon>Lachnotalea</taxon>
    </lineage>
</organism>
<name>A0A371J942_9FIRM</name>
<gene>
    <name evidence="1" type="ORF">CG710_018615</name>
</gene>
<comment type="caution">
    <text evidence="1">The sequence shown here is derived from an EMBL/GenBank/DDBJ whole genome shotgun (WGS) entry which is preliminary data.</text>
</comment>
<dbReference type="OrthoDB" id="8243266at2"/>
<dbReference type="EMBL" id="NOKA02000070">
    <property type="protein sequence ID" value="RDY29279.1"/>
    <property type="molecule type" value="Genomic_DNA"/>
</dbReference>
<proteinExistence type="predicted"/>
<dbReference type="Proteomes" id="UP000216411">
    <property type="component" value="Unassembled WGS sequence"/>
</dbReference>